<evidence type="ECO:0000313" key="2">
    <source>
        <dbReference type="EMBL" id="PIE34512.1"/>
    </source>
</evidence>
<dbReference type="PROSITE" id="PS51658">
    <property type="entry name" value="BFN"/>
    <property type="match status" value="1"/>
</dbReference>
<reference evidence="2 3" key="1">
    <citation type="submission" date="2017-10" db="EMBL/GenBank/DDBJ databases">
        <title>Novel microbial diversity and functional potential in the marine mammal oral microbiome.</title>
        <authorList>
            <person name="Dudek N.K."/>
            <person name="Sun C.L."/>
            <person name="Burstein D."/>
            <person name="Kantor R.S."/>
            <person name="Aliaga Goltsman D.S."/>
            <person name="Bik E.M."/>
            <person name="Thomas B.C."/>
            <person name="Banfield J.F."/>
            <person name="Relman D.A."/>
        </authorList>
    </citation>
    <scope>NUCLEOTIDE SEQUENCE [LARGE SCALE GENOMIC DNA]</scope>
    <source>
        <strain evidence="2">DOLJORAL78_61_10</strain>
    </source>
</reference>
<name>A0A2G6KHM8_9ACTN</name>
<dbReference type="SUPFAM" id="SSF103256">
    <property type="entry name" value="Hypothetical protein TM0160"/>
    <property type="match status" value="1"/>
</dbReference>
<dbReference type="InterPro" id="IPR003729">
    <property type="entry name" value="Bi_nuclease_dom"/>
</dbReference>
<evidence type="ECO:0000313" key="3">
    <source>
        <dbReference type="Proteomes" id="UP000230914"/>
    </source>
</evidence>
<dbReference type="InterPro" id="IPR036104">
    <property type="entry name" value="BFN_sf"/>
</dbReference>
<accession>A0A2G6KHM8</accession>
<gene>
    <name evidence="2" type="ORF">CSA55_00620</name>
</gene>
<dbReference type="Pfam" id="PF02577">
    <property type="entry name" value="BFN_dom"/>
    <property type="match status" value="1"/>
</dbReference>
<dbReference type="AlphaFoldDB" id="A0A2G6KHM8"/>
<dbReference type="PANTHER" id="PTHR15160">
    <property type="entry name" value="VON HIPPEL-LINDAU PROTEIN"/>
    <property type="match status" value="1"/>
</dbReference>
<dbReference type="Proteomes" id="UP000230914">
    <property type="component" value="Unassembled WGS sequence"/>
</dbReference>
<dbReference type="GO" id="GO:0004518">
    <property type="term" value="F:nuclease activity"/>
    <property type="evidence" value="ECO:0007669"/>
    <property type="project" value="InterPro"/>
</dbReference>
<protein>
    <recommendedName>
        <fullName evidence="1">BFN domain-containing protein</fullName>
    </recommendedName>
</protein>
<comment type="caution">
    <text evidence="2">The sequence shown here is derived from an EMBL/GenBank/DDBJ whole genome shotgun (WGS) entry which is preliminary data.</text>
</comment>
<proteinExistence type="predicted"/>
<evidence type="ECO:0000259" key="1">
    <source>
        <dbReference type="PROSITE" id="PS51658"/>
    </source>
</evidence>
<dbReference type="PANTHER" id="PTHR15160:SF1">
    <property type="entry name" value="VON HIPPEL-LINDAU DISEASE TUMOR SUPPRESSOR"/>
    <property type="match status" value="1"/>
</dbReference>
<feature type="domain" description="BFN" evidence="1">
    <location>
        <begin position="1"/>
        <end position="134"/>
    </location>
</feature>
<dbReference type="EMBL" id="PDSL01000017">
    <property type="protein sequence ID" value="PIE34512.1"/>
    <property type="molecule type" value="Genomic_DNA"/>
</dbReference>
<dbReference type="Gene3D" id="3.10.690.10">
    <property type="entry name" value="Bifunctional nuclease domain"/>
    <property type="match status" value="1"/>
</dbReference>
<organism evidence="2 3">
    <name type="scientific">Ilumatobacter coccineus</name>
    <dbReference type="NCBI Taxonomy" id="467094"/>
    <lineage>
        <taxon>Bacteria</taxon>
        <taxon>Bacillati</taxon>
        <taxon>Actinomycetota</taxon>
        <taxon>Acidimicrobiia</taxon>
        <taxon>Acidimicrobiales</taxon>
        <taxon>Ilumatobacteraceae</taxon>
        <taxon>Ilumatobacter</taxon>
    </lineage>
</organism>
<sequence length="162" mass="17389">MRPIELLSIRIDVPANAPLLLMRETTGDQRLLPIYIGSAEAAAIHTAIEGISVPRPLTHDLFVTVVGELGASLDRVVISRIVDHTFFADLHLSLLSGKMITVSARPSDAVALAVRVGAPLFASKAVLDEAGQLPAPSPEDEAAEIIDEFKNFIDQISPEDFV</sequence>